<comment type="caution">
    <text evidence="3">The sequence shown here is derived from an EMBL/GenBank/DDBJ whole genome shotgun (WGS) entry which is preliminary data.</text>
</comment>
<sequence>LKMFKASHEGQFGNGERAIKQAVEKVETNVKWMGKNLERISALLSAYAS</sequence>
<dbReference type="AlphaFoldDB" id="A0AAD8AQZ8"/>
<protein>
    <submittedName>
        <fullName evidence="3">Aminopeptidase N</fullName>
    </submittedName>
</protein>
<keyword evidence="3" id="KW-0031">Aminopeptidase</keyword>
<dbReference type="GO" id="GO:0004177">
    <property type="term" value="F:aminopeptidase activity"/>
    <property type="evidence" value="ECO:0007669"/>
    <property type="project" value="UniProtKB-KW"/>
</dbReference>
<feature type="non-terminal residue" evidence="3">
    <location>
        <position position="1"/>
    </location>
</feature>
<gene>
    <name evidence="1" type="ORF">Bpfe_029791</name>
    <name evidence="2" type="ORF">Bpfe_029793</name>
    <name evidence="3" type="ORF">Bpfe_029794</name>
</gene>
<reference evidence="3" key="1">
    <citation type="journal article" date="2023" name="PLoS Negl. Trop. Dis.">
        <title>A genome sequence for Biomphalaria pfeifferi, the major vector snail for the human-infecting parasite Schistosoma mansoni.</title>
        <authorList>
            <person name="Bu L."/>
            <person name="Lu L."/>
            <person name="Laidemitt M.R."/>
            <person name="Zhang S.M."/>
            <person name="Mutuku M."/>
            <person name="Mkoji G."/>
            <person name="Steinauer M."/>
            <person name="Loker E.S."/>
        </authorList>
    </citation>
    <scope>NUCLEOTIDE SEQUENCE</scope>
    <source>
        <strain evidence="3">KasaAsao</strain>
    </source>
</reference>
<evidence type="ECO:0000313" key="4">
    <source>
        <dbReference type="Proteomes" id="UP001233172"/>
    </source>
</evidence>
<evidence type="ECO:0000313" key="3">
    <source>
        <dbReference type="EMBL" id="KAK0040786.1"/>
    </source>
</evidence>
<dbReference type="EMBL" id="JASAOG010000305">
    <property type="protein sequence ID" value="KAK0040785.1"/>
    <property type="molecule type" value="Genomic_DNA"/>
</dbReference>
<keyword evidence="4" id="KW-1185">Reference proteome</keyword>
<dbReference type="Gene3D" id="1.25.50.20">
    <property type="match status" value="1"/>
</dbReference>
<evidence type="ECO:0000313" key="1">
    <source>
        <dbReference type="EMBL" id="KAK0040783.1"/>
    </source>
</evidence>
<organism evidence="3 4">
    <name type="scientific">Biomphalaria pfeifferi</name>
    <name type="common">Bloodfluke planorb</name>
    <name type="synonym">Freshwater snail</name>
    <dbReference type="NCBI Taxonomy" id="112525"/>
    <lineage>
        <taxon>Eukaryota</taxon>
        <taxon>Metazoa</taxon>
        <taxon>Spiralia</taxon>
        <taxon>Lophotrochozoa</taxon>
        <taxon>Mollusca</taxon>
        <taxon>Gastropoda</taxon>
        <taxon>Heterobranchia</taxon>
        <taxon>Euthyneura</taxon>
        <taxon>Panpulmonata</taxon>
        <taxon>Hygrophila</taxon>
        <taxon>Lymnaeoidea</taxon>
        <taxon>Planorbidae</taxon>
        <taxon>Biomphalaria</taxon>
    </lineage>
</organism>
<dbReference type="EMBL" id="JASAOG010000305">
    <property type="protein sequence ID" value="KAK0040786.1"/>
    <property type="molecule type" value="Genomic_DNA"/>
</dbReference>
<evidence type="ECO:0000313" key="2">
    <source>
        <dbReference type="EMBL" id="KAK0040785.1"/>
    </source>
</evidence>
<dbReference type="EMBL" id="JASAOG010000305">
    <property type="protein sequence ID" value="KAK0040783.1"/>
    <property type="molecule type" value="Genomic_DNA"/>
</dbReference>
<dbReference type="Proteomes" id="UP001233172">
    <property type="component" value="Unassembled WGS sequence"/>
</dbReference>
<name>A0AAD8AQZ8_BIOPF</name>
<proteinExistence type="predicted"/>
<keyword evidence="3" id="KW-0645">Protease</keyword>
<reference evidence="3" key="2">
    <citation type="submission" date="2023-04" db="EMBL/GenBank/DDBJ databases">
        <authorList>
            <person name="Bu L."/>
            <person name="Lu L."/>
            <person name="Laidemitt M.R."/>
            <person name="Zhang S.M."/>
            <person name="Mutuku M."/>
            <person name="Mkoji G."/>
            <person name="Steinauer M."/>
            <person name="Loker E.S."/>
        </authorList>
    </citation>
    <scope>NUCLEOTIDE SEQUENCE</scope>
    <source>
        <strain evidence="3">KasaAsao</strain>
        <tissue evidence="3">Whole Snail</tissue>
    </source>
</reference>
<accession>A0AAD8AQZ8</accession>
<keyword evidence="3" id="KW-0378">Hydrolase</keyword>